<dbReference type="PANTHER" id="PTHR21248:SF22">
    <property type="entry name" value="PHOSPHOLIPASE D"/>
    <property type="match status" value="1"/>
</dbReference>
<dbReference type="InterPro" id="IPR025202">
    <property type="entry name" value="PLD-like_dom"/>
</dbReference>
<dbReference type="InterPro" id="IPR001736">
    <property type="entry name" value="PLipase_D/transphosphatidylase"/>
</dbReference>
<dbReference type="PROSITE" id="PS50035">
    <property type="entry name" value="PLD"/>
    <property type="match status" value="1"/>
</dbReference>
<evidence type="ECO:0000256" key="1">
    <source>
        <dbReference type="SAM" id="MobiDB-lite"/>
    </source>
</evidence>
<dbReference type="RefSeq" id="XP_028477575.1">
    <property type="nucleotide sequence ID" value="XM_028621123.1"/>
</dbReference>
<dbReference type="GO" id="GO:0032049">
    <property type="term" value="P:cardiolipin biosynthetic process"/>
    <property type="evidence" value="ECO:0007669"/>
    <property type="project" value="UniProtKB-ARBA"/>
</dbReference>
<proteinExistence type="predicted"/>
<protein>
    <recommendedName>
        <fullName evidence="2">PLD phosphodiesterase domain-containing protein</fullName>
    </recommendedName>
</protein>
<feature type="region of interest" description="Disordered" evidence="1">
    <location>
        <begin position="1"/>
        <end position="43"/>
    </location>
</feature>
<dbReference type="CDD" id="cd00138">
    <property type="entry name" value="PLDc_SF"/>
    <property type="match status" value="1"/>
</dbReference>
<accession>A0A427XZ91</accession>
<feature type="compositionally biased region" description="Basic and acidic residues" evidence="1">
    <location>
        <begin position="34"/>
        <end position="43"/>
    </location>
</feature>
<dbReference type="Gene3D" id="3.30.870.10">
    <property type="entry name" value="Endonuclease Chain A"/>
    <property type="match status" value="2"/>
</dbReference>
<dbReference type="Proteomes" id="UP000279236">
    <property type="component" value="Unassembled WGS sequence"/>
</dbReference>
<dbReference type="OrthoDB" id="9997422at2759"/>
<dbReference type="STRING" id="105984.A0A427XZ91"/>
<dbReference type="PANTHER" id="PTHR21248">
    <property type="entry name" value="CARDIOLIPIN SYNTHASE"/>
    <property type="match status" value="1"/>
</dbReference>
<feature type="domain" description="PLD phosphodiesterase" evidence="2">
    <location>
        <begin position="338"/>
        <end position="365"/>
    </location>
</feature>
<dbReference type="Pfam" id="PF13091">
    <property type="entry name" value="PLDc_2"/>
    <property type="match status" value="1"/>
</dbReference>
<dbReference type="SUPFAM" id="SSF56024">
    <property type="entry name" value="Phospholipase D/nuclease"/>
    <property type="match status" value="2"/>
</dbReference>
<dbReference type="GO" id="GO:0030572">
    <property type="term" value="F:phosphatidyltransferase activity"/>
    <property type="evidence" value="ECO:0007669"/>
    <property type="project" value="UniProtKB-ARBA"/>
</dbReference>
<feature type="region of interest" description="Disordered" evidence="1">
    <location>
        <begin position="132"/>
        <end position="163"/>
    </location>
</feature>
<name>A0A427XZ91_9TREE</name>
<feature type="compositionally biased region" description="Basic and acidic residues" evidence="1">
    <location>
        <begin position="137"/>
        <end position="147"/>
    </location>
</feature>
<reference evidence="3 4" key="1">
    <citation type="submission" date="2018-11" db="EMBL/GenBank/DDBJ databases">
        <title>Genome sequence of Apiotrichum porosum DSM 27194.</title>
        <authorList>
            <person name="Aliyu H."/>
            <person name="Gorte O."/>
            <person name="Ochsenreither K."/>
        </authorList>
    </citation>
    <scope>NUCLEOTIDE SEQUENCE [LARGE SCALE GENOMIC DNA]</scope>
    <source>
        <strain evidence="3 4">DSM 27194</strain>
    </source>
</reference>
<feature type="region of interest" description="Disordered" evidence="1">
    <location>
        <begin position="515"/>
        <end position="539"/>
    </location>
</feature>
<feature type="compositionally biased region" description="Low complexity" evidence="1">
    <location>
        <begin position="459"/>
        <end position="468"/>
    </location>
</feature>
<organism evidence="3 4">
    <name type="scientific">Apiotrichum porosum</name>
    <dbReference type="NCBI Taxonomy" id="105984"/>
    <lineage>
        <taxon>Eukaryota</taxon>
        <taxon>Fungi</taxon>
        <taxon>Dikarya</taxon>
        <taxon>Basidiomycota</taxon>
        <taxon>Agaricomycotina</taxon>
        <taxon>Tremellomycetes</taxon>
        <taxon>Trichosporonales</taxon>
        <taxon>Trichosporonaceae</taxon>
        <taxon>Apiotrichum</taxon>
    </lineage>
</organism>
<feature type="region of interest" description="Disordered" evidence="1">
    <location>
        <begin position="441"/>
        <end position="484"/>
    </location>
</feature>
<feature type="compositionally biased region" description="Polar residues" evidence="1">
    <location>
        <begin position="448"/>
        <end position="457"/>
    </location>
</feature>
<feature type="compositionally biased region" description="Polar residues" evidence="1">
    <location>
        <begin position="521"/>
        <end position="535"/>
    </location>
</feature>
<evidence type="ECO:0000313" key="3">
    <source>
        <dbReference type="EMBL" id="RSH84127.1"/>
    </source>
</evidence>
<dbReference type="AlphaFoldDB" id="A0A427XZ91"/>
<dbReference type="EMBL" id="RSCE01000003">
    <property type="protein sequence ID" value="RSH84127.1"/>
    <property type="molecule type" value="Genomic_DNA"/>
</dbReference>
<evidence type="ECO:0000259" key="2">
    <source>
        <dbReference type="PROSITE" id="PS50035"/>
    </source>
</evidence>
<comment type="caution">
    <text evidence="3">The sequence shown here is derived from an EMBL/GenBank/DDBJ whole genome shotgun (WGS) entry which is preliminary data.</text>
</comment>
<evidence type="ECO:0000313" key="4">
    <source>
        <dbReference type="Proteomes" id="UP000279236"/>
    </source>
</evidence>
<gene>
    <name evidence="3" type="ORF">EHS24_005630</name>
</gene>
<sequence>MAEPVAKSPALRALQREDPPAIPSAPGTAASVRSGRDLMSSREDQRTVFVPQPLFAYCTSPDYTVTAALANSTIDSPVRVIAEHLFGLACGSFQLWTGEQDVHSTSTPKGGPALKGVKGWLGRLNLRSKRATAAAAAEHKTRSDNESSRTMSDDSDADPATEDYWAKIRPLTDKERAEVRRCGKWRGAEPSDKFLNIYAQALLTLEKNVLNGLVSPSLVGQSGVVPVTIISHSSDIVQHYCDMIVRAEHEIFFTTNVWEASESSRAISTALKELSQRVIDRGGDKIVMKLMYDRGVPKEGQAHQTVVPSVYTAENIGLPAPQDIPGVHLEVQNYHIPPVGSFHQKTIVIDRKVALLSSNNVQNRSDVGFMVHLEGPIVQSIYDSSILAWWRSFNPRLPLLANPPEYSDDLDRSGFQFGTEHAGVSIKGDLSAMAERSRLRLSRAPSANTTPLNSVTPVRSRSIGSSGRSHSRVASPAGSALNGSAVPLVRPTSVATSVASGSLGPKDLVPVVATLGLENGPPSNTTSSQSLTPVPNGSADATPFNPLVVHAPHDPFPIALVNRTPRGRRGHGDAYVPQNQAWLAGFKFAQNSVFIQTPTFSARPTVAAALDAVRRGVVVEIYADLGISDAGEGSAEGTTNQTVAAYMYAQLTAAQRPNLRIYWYTAKGENTPLSSHTCHIKLMIVDEQIGVQGNGRQDASSWYHAQEINILIDSAQVCAEWRRGIDANQDTRLHGRVGEDGVWRDADGLTLPVPAPTPLTAQVSPVARKV</sequence>
<dbReference type="GeneID" id="39590173"/>
<keyword evidence="4" id="KW-1185">Reference proteome</keyword>